<dbReference type="InterPro" id="IPR004839">
    <property type="entry name" value="Aminotransferase_I/II_large"/>
</dbReference>
<dbReference type="InterPro" id="IPR051798">
    <property type="entry name" value="Class-II_PLP-Dep_Aminotrans"/>
</dbReference>
<comment type="caution">
    <text evidence="7">The sequence shown here is derived from an EMBL/GenBank/DDBJ whole genome shotgun (WGS) entry which is preliminary data.</text>
</comment>
<dbReference type="EC" id="4.4.1.13" evidence="2"/>
<feature type="domain" description="Aminotransferase class I/classII large" evidence="6">
    <location>
        <begin position="38"/>
        <end position="372"/>
    </location>
</feature>
<dbReference type="Proteomes" id="UP000051063">
    <property type="component" value="Unassembled WGS sequence"/>
</dbReference>
<accession>A0ABR5N2S6</accession>
<dbReference type="InterPro" id="IPR027619">
    <property type="entry name" value="C-S_lyase_PatB-like"/>
</dbReference>
<comment type="similarity">
    <text evidence="5">Belongs to the class-II pyridoxal-phosphate-dependent aminotransferase family. MalY/PatB cystathionine beta-lyase subfamily.</text>
</comment>
<gene>
    <name evidence="7" type="ORF">AN963_25960</name>
</gene>
<dbReference type="Pfam" id="PF00155">
    <property type="entry name" value="Aminotran_1_2"/>
    <property type="match status" value="1"/>
</dbReference>
<evidence type="ECO:0000313" key="8">
    <source>
        <dbReference type="Proteomes" id="UP000051063"/>
    </source>
</evidence>
<keyword evidence="3" id="KW-0663">Pyridoxal phosphate</keyword>
<comment type="cofactor">
    <cofactor evidence="1">
        <name>pyridoxal 5'-phosphate</name>
        <dbReference type="ChEBI" id="CHEBI:597326"/>
    </cofactor>
</comment>
<evidence type="ECO:0000256" key="4">
    <source>
        <dbReference type="ARBA" id="ARBA00023239"/>
    </source>
</evidence>
<dbReference type="SUPFAM" id="SSF53383">
    <property type="entry name" value="PLP-dependent transferases"/>
    <property type="match status" value="1"/>
</dbReference>
<evidence type="ECO:0000256" key="3">
    <source>
        <dbReference type="ARBA" id="ARBA00022898"/>
    </source>
</evidence>
<dbReference type="Gene3D" id="3.40.640.10">
    <property type="entry name" value="Type I PLP-dependent aspartate aminotransferase-like (Major domain)"/>
    <property type="match status" value="1"/>
</dbReference>
<dbReference type="InterPro" id="IPR015421">
    <property type="entry name" value="PyrdxlP-dep_Trfase_major"/>
</dbReference>
<dbReference type="InterPro" id="IPR015424">
    <property type="entry name" value="PyrdxlP-dep_Trfase"/>
</dbReference>
<keyword evidence="4" id="KW-0456">Lyase</keyword>
<evidence type="ECO:0000259" key="6">
    <source>
        <dbReference type="Pfam" id="PF00155"/>
    </source>
</evidence>
<evidence type="ECO:0000256" key="5">
    <source>
        <dbReference type="ARBA" id="ARBA00037974"/>
    </source>
</evidence>
<dbReference type="CDD" id="cd00609">
    <property type="entry name" value="AAT_like"/>
    <property type="match status" value="1"/>
</dbReference>
<proteinExistence type="inferred from homology"/>
<dbReference type="PANTHER" id="PTHR43525">
    <property type="entry name" value="PROTEIN MALY"/>
    <property type="match status" value="1"/>
</dbReference>
<evidence type="ECO:0000256" key="1">
    <source>
        <dbReference type="ARBA" id="ARBA00001933"/>
    </source>
</evidence>
<reference evidence="7 8" key="1">
    <citation type="submission" date="2015-09" db="EMBL/GenBank/DDBJ databases">
        <title>Genome sequencing project for genomic taxonomy and phylogenomics of Bacillus-like bacteria.</title>
        <authorList>
            <person name="Liu B."/>
            <person name="Wang J."/>
            <person name="Zhu Y."/>
            <person name="Liu G."/>
            <person name="Chen Q."/>
            <person name="Chen Z."/>
            <person name="Lan J."/>
            <person name="Che J."/>
            <person name="Ge C."/>
            <person name="Shi H."/>
            <person name="Pan Z."/>
            <person name="Liu X."/>
        </authorList>
    </citation>
    <scope>NUCLEOTIDE SEQUENCE [LARGE SCALE GENOMIC DNA]</scope>
    <source>
        <strain evidence="7 8">DSM 8552</strain>
    </source>
</reference>
<protein>
    <recommendedName>
        <fullName evidence="2">cysteine-S-conjugate beta-lyase</fullName>
        <ecNumber evidence="2">4.4.1.13</ecNumber>
    </recommendedName>
</protein>
<dbReference type="Gene3D" id="3.90.1150.10">
    <property type="entry name" value="Aspartate Aminotransferase, domain 1"/>
    <property type="match status" value="1"/>
</dbReference>
<name>A0ABR5N2S6_BRECH</name>
<sequence>MKYDFDQVINRVNTACEKWDDLQNRFGVSDAIPMWVADMDFKSPPPVMEALRQRVEHGIYGYTYRPDSYSEAIVDWVKRRHHWSIDRKWIAHSPGVLAALSAIIHSFSQHGDKVIIQTPVYHPFSRTIKSLGREVVNNPLQLESGRYTMDFADLEAKIDSTVKILVLCNPHNPVGRVWTQDELTMLGQICIKNNILVVSDEIHCDVVYKGHKHIPFASISEEFADHSITCIAPSKTFNVAGLQTSCIIIPNEKWRDIFNQSINSLNIGSPNTFGIIAGEAAYRYGEEWLEQVIDYLQGNLDFLVRYFRENIPQIKVIQPESTYLVWLDCRELGVATEQIDKFMLNKARVAMNEGYIFGEDGIGFMRMNIACPRSILARSLHQIEEAVTLLCSA</sequence>
<dbReference type="PANTHER" id="PTHR43525:SF1">
    <property type="entry name" value="PROTEIN MALY"/>
    <property type="match status" value="1"/>
</dbReference>
<keyword evidence="8" id="KW-1185">Reference proteome</keyword>
<dbReference type="NCBIfam" id="TIGR04350">
    <property type="entry name" value="C_S_lyase_PatB"/>
    <property type="match status" value="1"/>
</dbReference>
<dbReference type="RefSeq" id="WP_055747399.1">
    <property type="nucleotide sequence ID" value="NZ_LJJB01000013.1"/>
</dbReference>
<dbReference type="InterPro" id="IPR015422">
    <property type="entry name" value="PyrdxlP-dep_Trfase_small"/>
</dbReference>
<dbReference type="EMBL" id="LJJB01000013">
    <property type="protein sequence ID" value="KQL44807.1"/>
    <property type="molecule type" value="Genomic_DNA"/>
</dbReference>
<organism evidence="7 8">
    <name type="scientific">Brevibacillus choshinensis</name>
    <dbReference type="NCBI Taxonomy" id="54911"/>
    <lineage>
        <taxon>Bacteria</taxon>
        <taxon>Bacillati</taxon>
        <taxon>Bacillota</taxon>
        <taxon>Bacilli</taxon>
        <taxon>Bacillales</taxon>
        <taxon>Paenibacillaceae</taxon>
        <taxon>Brevibacillus</taxon>
    </lineage>
</organism>
<evidence type="ECO:0000313" key="7">
    <source>
        <dbReference type="EMBL" id="KQL44807.1"/>
    </source>
</evidence>
<evidence type="ECO:0000256" key="2">
    <source>
        <dbReference type="ARBA" id="ARBA00012224"/>
    </source>
</evidence>